<keyword evidence="4" id="KW-0677">Repeat</keyword>
<proteinExistence type="predicted"/>
<evidence type="ECO:0000256" key="9">
    <source>
        <dbReference type="SAM" id="Phobius"/>
    </source>
</evidence>
<evidence type="ECO:0000256" key="4">
    <source>
        <dbReference type="ARBA" id="ARBA00022737"/>
    </source>
</evidence>
<dbReference type="Pfam" id="PF00664">
    <property type="entry name" value="ABC_membrane"/>
    <property type="match status" value="1"/>
</dbReference>
<dbReference type="InterPro" id="IPR017871">
    <property type="entry name" value="ABC_transporter-like_CS"/>
</dbReference>
<sequence>MDLENATSYIQTNGTGMVGLVNLSSTSSQSSGVIETMSSTTSPALDQLSSTISSVNSSGTNRTTLNPLTEMFSSSSSTLVNSSSAGTPATSTVSFNQGSISTLSSISNTLFTDSENLTSEIFSSVPDMLSSTGFEYTHDFTSISSMANGTMTANYLVQKDILNEFCLGEPFWDDNLINVDVPTFSTCFTDTALSLGACAYLWMLAPFFILYMYLDKKYTPLPVSRLNTAKANVCPDENASVLNRILFHWLSSVVVKCYRGKFIATEFWEQTSRLRFIIQMIENKGLTDEPMWKGYMYAVILFLILCLNSFLYQIGIHHMTTVGLRVKTALICLIYKKALTMNKSGIKATTVGEVVNLMSVDCQRIQDGFTFSFYAVLIVVILIIATAQLWDLMGVASLGGLAVVLVVLPTINFFLVMIYVLTSPYHSLNAEQAFTALAIVNIIRFPIALCPFLVNGAVQGYVSVGRIQEFLWTSDLNKDNVSIEQKSVNDGELIAVVGPVGSGKSSLISACLGEMEKLSGQVSLRGKIAYVPQEAWIQNMTLRDNILFGKRHQEKKYRKVLDSCALLPDLEILAGGDMTEIGEKGINISGGQKQRVSLARAVYNNADVYFLDDPLSAVDSHVGKHLFKKVIGNEGLLKHKLVSHDGPFAQFLLQYMLKEDEVDEEEDPEIRRLKESIRMKIDEVKSDGGMTSEDDVISASGRRIRRNTGRLSNAYTKGSSLQRQTSKTPLVLDTTRLTVDEVSEEGSIKATVLVTYMKAMGILTVIIVFITMSIFQGLNVFSNFWLTFWTEDELLKNISLSETPEFEEKYMYYLLMCCGVPVLLHGSHADGACFRYSPRLHVEEYSTLANVLL</sequence>
<feature type="transmembrane region" description="Helical" evidence="9">
    <location>
        <begin position="402"/>
        <end position="421"/>
    </location>
</feature>
<keyword evidence="6" id="KW-0067">ATP-binding</keyword>
<dbReference type="PANTHER" id="PTHR24223:SF443">
    <property type="entry name" value="MULTIDRUG-RESISTANCE LIKE PROTEIN 1, ISOFORM I"/>
    <property type="match status" value="1"/>
</dbReference>
<dbReference type="Proteomes" id="UP001164746">
    <property type="component" value="Chromosome 16"/>
</dbReference>
<dbReference type="EMBL" id="CP111027">
    <property type="protein sequence ID" value="WAR30094.1"/>
    <property type="molecule type" value="Genomic_DNA"/>
</dbReference>
<feature type="domain" description="ABC transporter" evidence="10">
    <location>
        <begin position="465"/>
        <end position="684"/>
    </location>
</feature>
<dbReference type="SUPFAM" id="SSF52540">
    <property type="entry name" value="P-loop containing nucleoside triphosphate hydrolases"/>
    <property type="match status" value="1"/>
</dbReference>
<keyword evidence="2" id="KW-0813">Transport</keyword>
<evidence type="ECO:0000259" key="11">
    <source>
        <dbReference type="PROSITE" id="PS50929"/>
    </source>
</evidence>
<dbReference type="SMART" id="SM00382">
    <property type="entry name" value="AAA"/>
    <property type="match status" value="1"/>
</dbReference>
<dbReference type="InterPro" id="IPR011527">
    <property type="entry name" value="ABC1_TM_dom"/>
</dbReference>
<keyword evidence="13" id="KW-1185">Reference proteome</keyword>
<feature type="transmembrane region" description="Helical" evidence="9">
    <location>
        <begin position="371"/>
        <end position="390"/>
    </location>
</feature>
<dbReference type="SUPFAM" id="SSF90123">
    <property type="entry name" value="ABC transporter transmembrane region"/>
    <property type="match status" value="1"/>
</dbReference>
<evidence type="ECO:0000259" key="10">
    <source>
        <dbReference type="PROSITE" id="PS50893"/>
    </source>
</evidence>
<dbReference type="Pfam" id="PF00005">
    <property type="entry name" value="ABC_tran"/>
    <property type="match status" value="1"/>
</dbReference>
<keyword evidence="8 9" id="KW-0472">Membrane</keyword>
<organism evidence="12 13">
    <name type="scientific">Mya arenaria</name>
    <name type="common">Soft-shell clam</name>
    <dbReference type="NCBI Taxonomy" id="6604"/>
    <lineage>
        <taxon>Eukaryota</taxon>
        <taxon>Metazoa</taxon>
        <taxon>Spiralia</taxon>
        <taxon>Lophotrochozoa</taxon>
        <taxon>Mollusca</taxon>
        <taxon>Bivalvia</taxon>
        <taxon>Autobranchia</taxon>
        <taxon>Heteroconchia</taxon>
        <taxon>Euheterodonta</taxon>
        <taxon>Imparidentia</taxon>
        <taxon>Neoheterodontei</taxon>
        <taxon>Myida</taxon>
        <taxon>Myoidea</taxon>
        <taxon>Myidae</taxon>
        <taxon>Mya</taxon>
    </lineage>
</organism>
<dbReference type="PROSITE" id="PS50893">
    <property type="entry name" value="ABC_TRANSPORTER_2"/>
    <property type="match status" value="1"/>
</dbReference>
<comment type="subcellular location">
    <subcellularLocation>
        <location evidence="1">Vacuole membrane</location>
        <topology evidence="1">Multi-pass membrane protein</topology>
    </subcellularLocation>
</comment>
<dbReference type="PROSITE" id="PS00211">
    <property type="entry name" value="ABC_TRANSPORTER_1"/>
    <property type="match status" value="1"/>
</dbReference>
<evidence type="ECO:0000256" key="6">
    <source>
        <dbReference type="ARBA" id="ARBA00022840"/>
    </source>
</evidence>
<evidence type="ECO:0000256" key="2">
    <source>
        <dbReference type="ARBA" id="ARBA00022448"/>
    </source>
</evidence>
<feature type="transmembrane region" description="Helical" evidence="9">
    <location>
        <begin position="762"/>
        <end position="790"/>
    </location>
</feature>
<dbReference type="InterPro" id="IPR003593">
    <property type="entry name" value="AAA+_ATPase"/>
</dbReference>
<evidence type="ECO:0000256" key="7">
    <source>
        <dbReference type="ARBA" id="ARBA00022989"/>
    </source>
</evidence>
<reference evidence="12" key="1">
    <citation type="submission" date="2022-11" db="EMBL/GenBank/DDBJ databases">
        <title>Centuries of genome instability and evolution in soft-shell clam transmissible cancer (bioRxiv).</title>
        <authorList>
            <person name="Hart S.F.M."/>
            <person name="Yonemitsu M.A."/>
            <person name="Giersch R.M."/>
            <person name="Beal B.F."/>
            <person name="Arriagada G."/>
            <person name="Davis B.W."/>
            <person name="Ostrander E.A."/>
            <person name="Goff S.P."/>
            <person name="Metzger M.J."/>
        </authorList>
    </citation>
    <scope>NUCLEOTIDE SEQUENCE</scope>
    <source>
        <strain evidence="12">MELC-2E11</strain>
        <tissue evidence="12">Siphon/mantle</tissue>
    </source>
</reference>
<dbReference type="InterPro" id="IPR036640">
    <property type="entry name" value="ABC1_TM_sf"/>
</dbReference>
<keyword evidence="7 9" id="KW-1133">Transmembrane helix</keyword>
<accession>A0ABY7G9I6</accession>
<gene>
    <name evidence="12" type="ORF">MAR_003662</name>
</gene>
<evidence type="ECO:0000313" key="12">
    <source>
        <dbReference type="EMBL" id="WAR30094.1"/>
    </source>
</evidence>
<evidence type="ECO:0000256" key="8">
    <source>
        <dbReference type="ARBA" id="ARBA00023136"/>
    </source>
</evidence>
<keyword evidence="3 9" id="KW-0812">Transmembrane</keyword>
<feature type="transmembrane region" description="Helical" evidence="9">
    <location>
        <begin position="192"/>
        <end position="214"/>
    </location>
</feature>
<dbReference type="Gene3D" id="1.20.1560.10">
    <property type="entry name" value="ABC transporter type 1, transmembrane domain"/>
    <property type="match status" value="1"/>
</dbReference>
<dbReference type="InterPro" id="IPR027417">
    <property type="entry name" value="P-loop_NTPase"/>
</dbReference>
<keyword evidence="5" id="KW-0547">Nucleotide-binding</keyword>
<name>A0ABY7G9I6_MYAAR</name>
<feature type="domain" description="ABC transmembrane type-1" evidence="11">
    <location>
        <begin position="276"/>
        <end position="431"/>
    </location>
</feature>
<dbReference type="PANTHER" id="PTHR24223">
    <property type="entry name" value="ATP-BINDING CASSETTE SUB-FAMILY C"/>
    <property type="match status" value="1"/>
</dbReference>
<evidence type="ECO:0000313" key="13">
    <source>
        <dbReference type="Proteomes" id="UP001164746"/>
    </source>
</evidence>
<dbReference type="PROSITE" id="PS50929">
    <property type="entry name" value="ABC_TM1F"/>
    <property type="match status" value="1"/>
</dbReference>
<dbReference type="CDD" id="cd03250">
    <property type="entry name" value="ABCC_MRP_domain1"/>
    <property type="match status" value="1"/>
</dbReference>
<dbReference type="InterPro" id="IPR050173">
    <property type="entry name" value="ABC_transporter_C-like"/>
</dbReference>
<feature type="transmembrane region" description="Helical" evidence="9">
    <location>
        <begin position="294"/>
        <end position="314"/>
    </location>
</feature>
<dbReference type="InterPro" id="IPR003439">
    <property type="entry name" value="ABC_transporter-like_ATP-bd"/>
</dbReference>
<protein>
    <submittedName>
        <fullName evidence="12">MRP1-like protein</fullName>
    </submittedName>
</protein>
<evidence type="ECO:0000256" key="1">
    <source>
        <dbReference type="ARBA" id="ARBA00004128"/>
    </source>
</evidence>
<evidence type="ECO:0000256" key="3">
    <source>
        <dbReference type="ARBA" id="ARBA00022692"/>
    </source>
</evidence>
<feature type="transmembrane region" description="Helical" evidence="9">
    <location>
        <begin position="433"/>
        <end position="454"/>
    </location>
</feature>
<dbReference type="Gene3D" id="3.40.50.300">
    <property type="entry name" value="P-loop containing nucleotide triphosphate hydrolases"/>
    <property type="match status" value="1"/>
</dbReference>
<evidence type="ECO:0000256" key="5">
    <source>
        <dbReference type="ARBA" id="ARBA00022741"/>
    </source>
</evidence>